<evidence type="ECO:0000256" key="1">
    <source>
        <dbReference type="SAM" id="MobiDB-lite"/>
    </source>
</evidence>
<sequence>MTIQNTKSLNINSKDNYESTDTTGWPDGLYETTLGAWAGEPLIREPQGEYEQRLKLNDNQSENMD</sequence>
<feature type="compositionally biased region" description="Basic and acidic residues" evidence="1">
    <location>
        <begin position="42"/>
        <end position="56"/>
    </location>
</feature>
<reference evidence="2 3" key="1">
    <citation type="submission" date="2018-04" db="EMBL/GenBank/DDBJ databases">
        <title>Active sludge and wastewater microbial communities from Klosterneuburg, Austria.</title>
        <authorList>
            <person name="Wagner M."/>
        </authorList>
    </citation>
    <scope>NUCLEOTIDE SEQUENCE [LARGE SCALE GENOMIC DNA]</scope>
    <source>
        <strain evidence="2 3">Nm4</strain>
    </source>
</reference>
<feature type="region of interest" description="Disordered" evidence="1">
    <location>
        <begin position="1"/>
        <end position="26"/>
    </location>
</feature>
<protein>
    <submittedName>
        <fullName evidence="2">Uncharacterized protein</fullName>
    </submittedName>
</protein>
<accession>A0A2T5IUK5</accession>
<feature type="region of interest" description="Disordered" evidence="1">
    <location>
        <begin position="42"/>
        <end position="65"/>
    </location>
</feature>
<evidence type="ECO:0000313" key="3">
    <source>
        <dbReference type="Proteomes" id="UP000244110"/>
    </source>
</evidence>
<name>A0A2T5IUK5_9PROT</name>
<gene>
    <name evidence="2" type="ORF">C8R28_1005110</name>
</gene>
<organism evidence="2 3">
    <name type="scientific">Nitrosomonas ureae</name>
    <dbReference type="NCBI Taxonomy" id="44577"/>
    <lineage>
        <taxon>Bacteria</taxon>
        <taxon>Pseudomonadati</taxon>
        <taxon>Pseudomonadota</taxon>
        <taxon>Betaproteobacteria</taxon>
        <taxon>Nitrosomonadales</taxon>
        <taxon>Nitrosomonadaceae</taxon>
        <taxon>Nitrosomonas</taxon>
    </lineage>
</organism>
<dbReference type="Proteomes" id="UP000244110">
    <property type="component" value="Unassembled WGS sequence"/>
</dbReference>
<proteinExistence type="predicted"/>
<evidence type="ECO:0000313" key="2">
    <source>
        <dbReference type="EMBL" id="PTQ87503.1"/>
    </source>
</evidence>
<dbReference type="EMBL" id="QAOL01000005">
    <property type="protein sequence ID" value="PTQ87503.1"/>
    <property type="molecule type" value="Genomic_DNA"/>
</dbReference>
<dbReference type="RefSeq" id="WP_107786238.1">
    <property type="nucleotide sequence ID" value="NZ_QAOL01000005.1"/>
</dbReference>
<feature type="compositionally biased region" description="Polar residues" evidence="1">
    <location>
        <begin position="1"/>
        <end position="23"/>
    </location>
</feature>
<comment type="caution">
    <text evidence="2">The sequence shown here is derived from an EMBL/GenBank/DDBJ whole genome shotgun (WGS) entry which is preliminary data.</text>
</comment>
<dbReference type="AlphaFoldDB" id="A0A2T5IUK5"/>